<dbReference type="PROSITE" id="PS01098">
    <property type="entry name" value="LIPASE_GDSL_SER"/>
    <property type="match status" value="1"/>
</dbReference>
<comment type="similarity">
    <text evidence="1">Belongs to the 'GDSL' lipolytic enzyme family.</text>
</comment>
<dbReference type="GO" id="GO:0016298">
    <property type="term" value="F:lipase activity"/>
    <property type="evidence" value="ECO:0007669"/>
    <property type="project" value="InterPro"/>
</dbReference>
<accession>A0A2P5D1W0</accession>
<dbReference type="PANTHER" id="PTHR45648:SF174">
    <property type="entry name" value="GDSL ESTERASE_LIPASE"/>
    <property type="match status" value="1"/>
</dbReference>
<keyword evidence="3" id="KW-0443">Lipid metabolism</keyword>
<keyword evidence="2" id="KW-0378">Hydrolase</keyword>
<dbReference type="SUPFAM" id="SSF52266">
    <property type="entry name" value="SGNH hydrolase"/>
    <property type="match status" value="1"/>
</dbReference>
<dbReference type="GO" id="GO:0016042">
    <property type="term" value="P:lipid catabolic process"/>
    <property type="evidence" value="ECO:0007669"/>
    <property type="project" value="UniProtKB-KW"/>
</dbReference>
<gene>
    <name evidence="4" type="ORF">PanWU01x14_104510</name>
</gene>
<dbReference type="Proteomes" id="UP000237105">
    <property type="component" value="Unassembled WGS sequence"/>
</dbReference>
<dbReference type="InterPro" id="IPR036514">
    <property type="entry name" value="SGNH_hydro_sf"/>
</dbReference>
<keyword evidence="5" id="KW-1185">Reference proteome</keyword>
<reference evidence="5" key="1">
    <citation type="submission" date="2016-06" db="EMBL/GenBank/DDBJ databases">
        <title>Parallel loss of symbiosis genes in relatives of nitrogen-fixing non-legume Parasponia.</title>
        <authorList>
            <person name="Van Velzen R."/>
            <person name="Holmer R."/>
            <person name="Bu F."/>
            <person name="Rutten L."/>
            <person name="Van Zeijl A."/>
            <person name="Liu W."/>
            <person name="Santuari L."/>
            <person name="Cao Q."/>
            <person name="Sharma T."/>
            <person name="Shen D."/>
            <person name="Roswanjaya Y."/>
            <person name="Wardhani T."/>
            <person name="Kalhor M.S."/>
            <person name="Jansen J."/>
            <person name="Van den Hoogen J."/>
            <person name="Gungor B."/>
            <person name="Hartog M."/>
            <person name="Hontelez J."/>
            <person name="Verver J."/>
            <person name="Yang W.-C."/>
            <person name="Schijlen E."/>
            <person name="Repin R."/>
            <person name="Schilthuizen M."/>
            <person name="Schranz E."/>
            <person name="Heidstra R."/>
            <person name="Miyata K."/>
            <person name="Fedorova E."/>
            <person name="Kohlen W."/>
            <person name="Bisseling T."/>
            <person name="Smit S."/>
            <person name="Geurts R."/>
        </authorList>
    </citation>
    <scope>NUCLEOTIDE SEQUENCE [LARGE SCALE GENOMIC DNA]</scope>
    <source>
        <strain evidence="5">cv. WU1-14</strain>
    </source>
</reference>
<evidence type="ECO:0000256" key="1">
    <source>
        <dbReference type="ARBA" id="ARBA00008668"/>
    </source>
</evidence>
<evidence type="ECO:0000256" key="3">
    <source>
        <dbReference type="ARBA" id="ARBA00022963"/>
    </source>
</evidence>
<dbReference type="OrthoDB" id="1600564at2759"/>
<keyword evidence="3" id="KW-0442">Lipid degradation</keyword>
<dbReference type="Pfam" id="PF00657">
    <property type="entry name" value="Lipase_GDSL"/>
    <property type="match status" value="1"/>
</dbReference>
<comment type="caution">
    <text evidence="4">The sequence shown here is derived from an EMBL/GenBank/DDBJ whole genome shotgun (WGS) entry which is preliminary data.</text>
</comment>
<dbReference type="InterPro" id="IPR035669">
    <property type="entry name" value="SGNH_plant_lipase-like"/>
</dbReference>
<proteinExistence type="inferred from homology"/>
<evidence type="ECO:0000313" key="4">
    <source>
        <dbReference type="EMBL" id="PON67276.1"/>
    </source>
</evidence>
<evidence type="ECO:0000313" key="5">
    <source>
        <dbReference type="Proteomes" id="UP000237105"/>
    </source>
</evidence>
<name>A0A2P5D1W0_PARAD</name>
<dbReference type="AlphaFoldDB" id="A0A2P5D1W0"/>
<sequence length="352" mass="40301">MFGFSEALWNQKVPFTPPSMYVLGDSLVDAGNNNDLLRSVSKANFPHYGIDFPKKTATGRFSNGKIAADFLGEKVGMGIPYPYFSMLFNFSENFHWRDSINFASGGAGIYNWTNGMSQSVPLSRQVNYFSSVQKDLRKELTPHGAYDKLKSSIFMIVIGSNDIFANSESSKLRNQTTPQQYLNSMAIQLKEQIKLLYDYYARKFVIMGVGLLGCTPTERIKNETKECNIQLNQWSINYNRALRSMLKGLKAEFDDIDYSYFDTYSLMQKIIKNPATFGLEEVKAACCGLGNLNAEGRCQRTAKYCSNRNNHFFWDAYHPTEKVHRIFVDYMYNGTLHYVYPMNVERLLQVIN</sequence>
<dbReference type="EMBL" id="JXTB01000073">
    <property type="protein sequence ID" value="PON67276.1"/>
    <property type="molecule type" value="Genomic_DNA"/>
</dbReference>
<dbReference type="InterPro" id="IPR051058">
    <property type="entry name" value="GDSL_Est/Lipase"/>
</dbReference>
<dbReference type="InterPro" id="IPR008265">
    <property type="entry name" value="Lipase_GDSL_AS"/>
</dbReference>
<dbReference type="InterPro" id="IPR001087">
    <property type="entry name" value="GDSL"/>
</dbReference>
<dbReference type="CDD" id="cd01837">
    <property type="entry name" value="SGNH_plant_lipase_like"/>
    <property type="match status" value="1"/>
</dbReference>
<dbReference type="Gene3D" id="3.40.50.1110">
    <property type="entry name" value="SGNH hydrolase"/>
    <property type="match status" value="1"/>
</dbReference>
<protein>
    <submittedName>
        <fullName evidence="4">Lipase</fullName>
    </submittedName>
</protein>
<evidence type="ECO:0000256" key="2">
    <source>
        <dbReference type="ARBA" id="ARBA00022801"/>
    </source>
</evidence>
<organism evidence="4 5">
    <name type="scientific">Parasponia andersonii</name>
    <name type="common">Sponia andersonii</name>
    <dbReference type="NCBI Taxonomy" id="3476"/>
    <lineage>
        <taxon>Eukaryota</taxon>
        <taxon>Viridiplantae</taxon>
        <taxon>Streptophyta</taxon>
        <taxon>Embryophyta</taxon>
        <taxon>Tracheophyta</taxon>
        <taxon>Spermatophyta</taxon>
        <taxon>Magnoliopsida</taxon>
        <taxon>eudicotyledons</taxon>
        <taxon>Gunneridae</taxon>
        <taxon>Pentapetalae</taxon>
        <taxon>rosids</taxon>
        <taxon>fabids</taxon>
        <taxon>Rosales</taxon>
        <taxon>Cannabaceae</taxon>
        <taxon>Parasponia</taxon>
    </lineage>
</organism>
<dbReference type="PANTHER" id="PTHR45648">
    <property type="entry name" value="GDSL LIPASE/ACYLHYDROLASE FAMILY PROTEIN (AFU_ORTHOLOGUE AFUA_4G14700)"/>
    <property type="match status" value="1"/>
</dbReference>